<protein>
    <submittedName>
        <fullName evidence="1">Uncharacterized protein</fullName>
    </submittedName>
</protein>
<sequence length="541" mass="59830">MAVVIDHHHGFKPFTRTKRCKLRSFTHLDFARLELDWTNATPTTCFFNTPSQTTTSFHRSFSTPCLSNAARPPMQTPRIEILAGHRAPGVRALVVEASIAMASGIDPVPASSGLGGAYYLLNPRGESIAVVKPMTEDPTSSLNNPTIGNVGRSVRAGETGVREVAAYLLDHNSFVGVLPTALIRLSHFNGSSKTASIQRFIPHDFDAGELGPSGFSVASVHRIGILDVRLLNIDRHAGNILVKKMNPCSYVGAAELVPIDHGLCLPESINDPYFEWLHWPQASVPFSESETEYINKLDPFKDAELLRTELPLLRESSIRILLLCTIFLKRAASAGLCLADIGDMMTREFRGTEEEPSVLENLCIQANDSFDGLLDFDTEGEDKEEEANEGFQFDMECNERDHVVDVIDLPQLLQGRPKVPLKIPSARSMAECPHAVLSPLHEGENDDDDDDEGSGEEEDGGGEEKDGGGGKGAELKVRYLPKSVSFSVMEHNHECNDISFKDMGEEEWGLFLERFEELLPEVFESRKNMRLKQRMGTSCKF</sequence>
<evidence type="ECO:0000313" key="1">
    <source>
        <dbReference type="EMBL" id="KAJ8646322.1"/>
    </source>
</evidence>
<gene>
    <name evidence="1" type="ORF">MRB53_008070</name>
</gene>
<organism evidence="1 2">
    <name type="scientific">Persea americana</name>
    <name type="common">Avocado</name>
    <dbReference type="NCBI Taxonomy" id="3435"/>
    <lineage>
        <taxon>Eukaryota</taxon>
        <taxon>Viridiplantae</taxon>
        <taxon>Streptophyta</taxon>
        <taxon>Embryophyta</taxon>
        <taxon>Tracheophyta</taxon>
        <taxon>Spermatophyta</taxon>
        <taxon>Magnoliopsida</taxon>
        <taxon>Magnoliidae</taxon>
        <taxon>Laurales</taxon>
        <taxon>Lauraceae</taxon>
        <taxon>Persea</taxon>
    </lineage>
</organism>
<name>A0ACC2MME7_PERAE</name>
<proteinExistence type="predicted"/>
<evidence type="ECO:0000313" key="2">
    <source>
        <dbReference type="Proteomes" id="UP001234297"/>
    </source>
</evidence>
<reference evidence="1 2" key="1">
    <citation type="journal article" date="2022" name="Hortic Res">
        <title>A haplotype resolved chromosomal level avocado genome allows analysis of novel avocado genes.</title>
        <authorList>
            <person name="Nath O."/>
            <person name="Fletcher S.J."/>
            <person name="Hayward A."/>
            <person name="Shaw L.M."/>
            <person name="Masouleh A.K."/>
            <person name="Furtado A."/>
            <person name="Henry R.J."/>
            <person name="Mitter N."/>
        </authorList>
    </citation>
    <scope>NUCLEOTIDE SEQUENCE [LARGE SCALE GENOMIC DNA]</scope>
    <source>
        <strain evidence="2">cv. Hass</strain>
    </source>
</reference>
<accession>A0ACC2MME7</accession>
<keyword evidence="2" id="KW-1185">Reference proteome</keyword>
<dbReference type="Proteomes" id="UP001234297">
    <property type="component" value="Chromosome 2"/>
</dbReference>
<comment type="caution">
    <text evidence="1">The sequence shown here is derived from an EMBL/GenBank/DDBJ whole genome shotgun (WGS) entry which is preliminary data.</text>
</comment>
<dbReference type="EMBL" id="CM056810">
    <property type="protein sequence ID" value="KAJ8646322.1"/>
    <property type="molecule type" value="Genomic_DNA"/>
</dbReference>